<dbReference type="EMBL" id="JACCFP010000001">
    <property type="protein sequence ID" value="NYJ02187.1"/>
    <property type="molecule type" value="Genomic_DNA"/>
</dbReference>
<proteinExistence type="predicted"/>
<dbReference type="Proteomes" id="UP000530424">
    <property type="component" value="Unassembled WGS sequence"/>
</dbReference>
<feature type="signal peptide" evidence="1">
    <location>
        <begin position="1"/>
        <end position="24"/>
    </location>
</feature>
<organism evidence="2 3">
    <name type="scientific">Nocardioides thalensis</name>
    <dbReference type="NCBI Taxonomy" id="1914755"/>
    <lineage>
        <taxon>Bacteria</taxon>
        <taxon>Bacillati</taxon>
        <taxon>Actinomycetota</taxon>
        <taxon>Actinomycetes</taxon>
        <taxon>Propionibacteriales</taxon>
        <taxon>Nocardioidaceae</taxon>
        <taxon>Nocardioides</taxon>
    </lineage>
</organism>
<dbReference type="AlphaFoldDB" id="A0A853C4M7"/>
<dbReference type="RefSeq" id="WP_179668590.1">
    <property type="nucleotide sequence ID" value="NZ_JACCFP010000001.1"/>
</dbReference>
<evidence type="ECO:0000313" key="2">
    <source>
        <dbReference type="EMBL" id="NYJ02187.1"/>
    </source>
</evidence>
<keyword evidence="1" id="KW-0732">Signal</keyword>
<reference evidence="2 3" key="1">
    <citation type="submission" date="2020-07" db="EMBL/GenBank/DDBJ databases">
        <title>Sequencing the genomes of 1000 actinobacteria strains.</title>
        <authorList>
            <person name="Klenk H.-P."/>
        </authorList>
    </citation>
    <scope>NUCLEOTIDE SEQUENCE [LARGE SCALE GENOMIC DNA]</scope>
    <source>
        <strain evidence="2 3">DSM 103833</strain>
    </source>
</reference>
<protein>
    <submittedName>
        <fullName evidence="2">Uncharacterized protein YjbI with pentapeptide repeats</fullName>
    </submittedName>
</protein>
<comment type="caution">
    <text evidence="2">The sequence shown here is derived from an EMBL/GenBank/DDBJ whole genome shotgun (WGS) entry which is preliminary data.</text>
</comment>
<evidence type="ECO:0000256" key="1">
    <source>
        <dbReference type="SAM" id="SignalP"/>
    </source>
</evidence>
<feature type="chain" id="PRO_5038822790" evidence="1">
    <location>
        <begin position="25"/>
        <end position="162"/>
    </location>
</feature>
<gene>
    <name evidence="2" type="ORF">HNR19_002885</name>
</gene>
<name>A0A853C4M7_9ACTN</name>
<keyword evidence="3" id="KW-1185">Reference proteome</keyword>
<evidence type="ECO:0000313" key="3">
    <source>
        <dbReference type="Proteomes" id="UP000530424"/>
    </source>
</evidence>
<accession>A0A853C4M7</accession>
<sequence>MRTLRTILVTALLLVAVTAGSATAGALIGSARIKDDTVSGADIRNGTLTGADVRDASLQLTDLTDLEPGVQGPQGPVGAPGANGVPGLVYRNTPLAIPRKEQLTWSAECADGEKAVSGGVSSASADLAVRRSFPNGDDWGVEVLNSGEQQTTVYAWALCIPN</sequence>